<proteinExistence type="predicted"/>
<accession>A0ABW9W7N6</accession>
<evidence type="ECO:0008006" key="5">
    <source>
        <dbReference type="Google" id="ProtNLM"/>
    </source>
</evidence>
<evidence type="ECO:0000313" key="3">
    <source>
        <dbReference type="EMBL" id="MYN30086.1"/>
    </source>
</evidence>
<evidence type="ECO:0000256" key="1">
    <source>
        <dbReference type="SAM" id="MobiDB-lite"/>
    </source>
</evidence>
<sequence>MSDILEPVPPVVSTEPPPPEKKPRRWGRYILYVLATLGVLAIVLVAAAFYKANKGPVLVKIDEAASIDESMTRNYGKYSPEKKGWVFVDQSNEPFLVRVVQQARIESVDASDELYFATSGTSLSGTGNHFYGVFQIRSDGKGGDGLVEVGEAQRYDSAAPITPEKVRFEALSENTWSWVIKVQDGLDPKAERVTVSNVVLAPHGDTIDQLASFRAAADADPGPDCAQANANYAEWEKQVTHYQSLQEDAPKEDIAAGDLLLQHQPLRCEHARWTYATAPVTGPLPGPLTVTAKGTQYGAPIEAKTWKIMFDSKAFIYNVPPELESEDAQGD</sequence>
<protein>
    <recommendedName>
        <fullName evidence="5">DUF4340 domain-containing protein</fullName>
    </recommendedName>
</protein>
<dbReference type="EMBL" id="WWCT01000030">
    <property type="protein sequence ID" value="MYN30086.1"/>
    <property type="molecule type" value="Genomic_DNA"/>
</dbReference>
<feature type="region of interest" description="Disordered" evidence="1">
    <location>
        <begin position="1"/>
        <end position="21"/>
    </location>
</feature>
<feature type="transmembrane region" description="Helical" evidence="2">
    <location>
        <begin position="29"/>
        <end position="50"/>
    </location>
</feature>
<organism evidence="3 4">
    <name type="scientific">Duganella levis</name>
    <dbReference type="NCBI Taxonomy" id="2692169"/>
    <lineage>
        <taxon>Bacteria</taxon>
        <taxon>Pseudomonadati</taxon>
        <taxon>Pseudomonadota</taxon>
        <taxon>Betaproteobacteria</taxon>
        <taxon>Burkholderiales</taxon>
        <taxon>Oxalobacteraceae</taxon>
        <taxon>Telluria group</taxon>
        <taxon>Duganella</taxon>
    </lineage>
</organism>
<name>A0ABW9W7N6_9BURK</name>
<evidence type="ECO:0000256" key="2">
    <source>
        <dbReference type="SAM" id="Phobius"/>
    </source>
</evidence>
<comment type="caution">
    <text evidence="3">The sequence shown here is derived from an EMBL/GenBank/DDBJ whole genome shotgun (WGS) entry which is preliminary data.</text>
</comment>
<reference evidence="3 4" key="1">
    <citation type="submission" date="2019-12" db="EMBL/GenBank/DDBJ databases">
        <title>Novel species isolated from a subtropical stream in China.</title>
        <authorList>
            <person name="Lu H."/>
        </authorList>
    </citation>
    <scope>NUCLEOTIDE SEQUENCE [LARGE SCALE GENOMIC DNA]</scope>
    <source>
        <strain evidence="3 4">CY42W</strain>
    </source>
</reference>
<dbReference type="RefSeq" id="WP_161057797.1">
    <property type="nucleotide sequence ID" value="NZ_WWCT01000030.1"/>
</dbReference>
<gene>
    <name evidence="3" type="ORF">GTP69_27120</name>
</gene>
<keyword evidence="2" id="KW-0472">Membrane</keyword>
<evidence type="ECO:0000313" key="4">
    <source>
        <dbReference type="Proteomes" id="UP000642144"/>
    </source>
</evidence>
<keyword evidence="2" id="KW-0812">Transmembrane</keyword>
<keyword evidence="4" id="KW-1185">Reference proteome</keyword>
<keyword evidence="2" id="KW-1133">Transmembrane helix</keyword>
<dbReference type="Proteomes" id="UP000642144">
    <property type="component" value="Unassembled WGS sequence"/>
</dbReference>